<keyword evidence="3" id="KW-1185">Reference proteome</keyword>
<accession>A0A8T2NX53</accession>
<organism evidence="2 3">
    <name type="scientific">Albula glossodonta</name>
    <name type="common">roundjaw bonefish</name>
    <dbReference type="NCBI Taxonomy" id="121402"/>
    <lineage>
        <taxon>Eukaryota</taxon>
        <taxon>Metazoa</taxon>
        <taxon>Chordata</taxon>
        <taxon>Craniata</taxon>
        <taxon>Vertebrata</taxon>
        <taxon>Euteleostomi</taxon>
        <taxon>Actinopterygii</taxon>
        <taxon>Neopterygii</taxon>
        <taxon>Teleostei</taxon>
        <taxon>Albuliformes</taxon>
        <taxon>Albulidae</taxon>
        <taxon>Albula</taxon>
    </lineage>
</organism>
<proteinExistence type="predicted"/>
<protein>
    <submittedName>
        <fullName evidence="2">Uncharacterized protein</fullName>
    </submittedName>
</protein>
<sequence>MEDYTLIKKGENKRDTYPGENALQIPESYPPPLPLTWVPLPFPPLFCRTIRFGEKKKKNSNVLNTRERNKTLLSQHLTT</sequence>
<gene>
    <name evidence="2" type="ORF">JZ751_010436</name>
</gene>
<comment type="caution">
    <text evidence="2">The sequence shown here is derived from an EMBL/GenBank/DDBJ whole genome shotgun (WGS) entry which is preliminary data.</text>
</comment>
<reference evidence="2" key="1">
    <citation type="thesis" date="2021" institute="BYU ScholarsArchive" country="Provo, UT, USA">
        <title>Applications of and Algorithms for Genome Assembly and Genomic Analyses with an Emphasis on Marine Teleosts.</title>
        <authorList>
            <person name="Pickett B.D."/>
        </authorList>
    </citation>
    <scope>NUCLEOTIDE SEQUENCE</scope>
    <source>
        <strain evidence="2">HI-2016</strain>
    </source>
</reference>
<dbReference type="Proteomes" id="UP000824540">
    <property type="component" value="Unassembled WGS sequence"/>
</dbReference>
<evidence type="ECO:0000313" key="2">
    <source>
        <dbReference type="EMBL" id="KAG9344749.1"/>
    </source>
</evidence>
<feature type="non-terminal residue" evidence="2">
    <location>
        <position position="1"/>
    </location>
</feature>
<feature type="compositionally biased region" description="Basic and acidic residues" evidence="1">
    <location>
        <begin position="1"/>
        <end position="17"/>
    </location>
</feature>
<name>A0A8T2NX53_9TELE</name>
<dbReference type="AlphaFoldDB" id="A0A8T2NX53"/>
<evidence type="ECO:0000256" key="1">
    <source>
        <dbReference type="SAM" id="MobiDB-lite"/>
    </source>
</evidence>
<dbReference type="EMBL" id="JAFBMS010000019">
    <property type="protein sequence ID" value="KAG9344749.1"/>
    <property type="molecule type" value="Genomic_DNA"/>
</dbReference>
<feature type="region of interest" description="Disordered" evidence="1">
    <location>
        <begin position="1"/>
        <end position="20"/>
    </location>
</feature>
<feature type="region of interest" description="Disordered" evidence="1">
    <location>
        <begin position="59"/>
        <end position="79"/>
    </location>
</feature>
<evidence type="ECO:0000313" key="3">
    <source>
        <dbReference type="Proteomes" id="UP000824540"/>
    </source>
</evidence>